<dbReference type="Proteomes" id="UP000046373">
    <property type="component" value="Unassembled WGS sequence"/>
</dbReference>
<sequence>MTMRGRSWIRQQRLAEAQELTEQIIRLEQELLVPKGAKLRELIEVGYQIRTYKRRLCKLERCISALQSCQSAT</sequence>
<dbReference type="EMBL" id="CCNB01000007">
    <property type="protein sequence ID" value="CDX32230.1"/>
    <property type="molecule type" value="Genomic_DNA"/>
</dbReference>
<accession>A0A090GIN5</accession>
<proteinExistence type="predicted"/>
<reference evidence="1 2" key="1">
    <citation type="submission" date="2014-08" db="EMBL/GenBank/DDBJ databases">
        <authorList>
            <person name="Moulin Lionel"/>
        </authorList>
    </citation>
    <scope>NUCLEOTIDE SEQUENCE [LARGE SCALE GENOMIC DNA]</scope>
</reference>
<evidence type="ECO:0000313" key="1">
    <source>
        <dbReference type="EMBL" id="CDX32230.1"/>
    </source>
</evidence>
<organism evidence="1 2">
    <name type="scientific">Mesorhizobium plurifarium</name>
    <dbReference type="NCBI Taxonomy" id="69974"/>
    <lineage>
        <taxon>Bacteria</taxon>
        <taxon>Pseudomonadati</taxon>
        <taxon>Pseudomonadota</taxon>
        <taxon>Alphaproteobacteria</taxon>
        <taxon>Hyphomicrobiales</taxon>
        <taxon>Phyllobacteriaceae</taxon>
        <taxon>Mesorhizobium</taxon>
    </lineage>
</organism>
<protein>
    <submittedName>
        <fullName evidence="1">Uncharacterized protein</fullName>
    </submittedName>
</protein>
<evidence type="ECO:0000313" key="2">
    <source>
        <dbReference type="Proteomes" id="UP000046373"/>
    </source>
</evidence>
<dbReference type="AlphaFoldDB" id="A0A090GIN5"/>
<name>A0A090GIN5_MESPL</name>
<gene>
    <name evidence="1" type="ORF">MPLDJ20_150084</name>
</gene>